<accession>A0AAU9IXJ5</accession>
<keyword evidence="2" id="KW-0732">Signal</keyword>
<dbReference type="AlphaFoldDB" id="A0AAU9IXJ5"/>
<keyword evidence="1" id="KW-1133">Transmembrane helix</keyword>
<feature type="transmembrane region" description="Helical" evidence="1">
    <location>
        <begin position="60"/>
        <end position="82"/>
    </location>
</feature>
<evidence type="ECO:0000256" key="1">
    <source>
        <dbReference type="SAM" id="Phobius"/>
    </source>
</evidence>
<keyword evidence="4" id="KW-1185">Reference proteome</keyword>
<dbReference type="Proteomes" id="UP001162131">
    <property type="component" value="Unassembled WGS sequence"/>
</dbReference>
<gene>
    <name evidence="3" type="ORF">BSTOLATCC_MIC26337</name>
</gene>
<evidence type="ECO:0000313" key="4">
    <source>
        <dbReference type="Proteomes" id="UP001162131"/>
    </source>
</evidence>
<protein>
    <submittedName>
        <fullName evidence="3">Uncharacterized protein</fullName>
    </submittedName>
</protein>
<evidence type="ECO:0000256" key="2">
    <source>
        <dbReference type="SAM" id="SignalP"/>
    </source>
</evidence>
<reference evidence="3" key="1">
    <citation type="submission" date="2021-09" db="EMBL/GenBank/DDBJ databases">
        <authorList>
            <consortium name="AG Swart"/>
            <person name="Singh M."/>
            <person name="Singh A."/>
            <person name="Seah K."/>
            <person name="Emmerich C."/>
        </authorList>
    </citation>
    <scope>NUCLEOTIDE SEQUENCE</scope>
    <source>
        <strain evidence="3">ATCC30299</strain>
    </source>
</reference>
<name>A0AAU9IXJ5_9CILI</name>
<proteinExistence type="predicted"/>
<keyword evidence="1" id="KW-0472">Membrane</keyword>
<feature type="signal peptide" evidence="2">
    <location>
        <begin position="1"/>
        <end position="21"/>
    </location>
</feature>
<feature type="chain" id="PRO_5043482407" evidence="2">
    <location>
        <begin position="22"/>
        <end position="149"/>
    </location>
</feature>
<dbReference type="EMBL" id="CAJZBQ010000025">
    <property type="protein sequence ID" value="CAG9320422.1"/>
    <property type="molecule type" value="Genomic_DNA"/>
</dbReference>
<keyword evidence="1" id="KW-0812">Transmembrane</keyword>
<evidence type="ECO:0000313" key="3">
    <source>
        <dbReference type="EMBL" id="CAG9320422.1"/>
    </source>
</evidence>
<comment type="caution">
    <text evidence="3">The sequence shown here is derived from an EMBL/GenBank/DDBJ whole genome shotgun (WGS) entry which is preliminary data.</text>
</comment>
<sequence>MIIWQKLQIFFVLSHIITCSATNDQFLISAGSSNSELKRNSINERPDLVLEFMEENGIKIWHLILALIGIIVIGFLLCYPCIHFLKLHRQNHSQHLSEPLLSGKKLEESFEVRIEGPEINQNNQIKIDLPMFRHAFCRPSTIAGRIASV</sequence>
<organism evidence="3 4">
    <name type="scientific">Blepharisma stoltei</name>
    <dbReference type="NCBI Taxonomy" id="1481888"/>
    <lineage>
        <taxon>Eukaryota</taxon>
        <taxon>Sar</taxon>
        <taxon>Alveolata</taxon>
        <taxon>Ciliophora</taxon>
        <taxon>Postciliodesmatophora</taxon>
        <taxon>Heterotrichea</taxon>
        <taxon>Heterotrichida</taxon>
        <taxon>Blepharismidae</taxon>
        <taxon>Blepharisma</taxon>
    </lineage>
</organism>